<dbReference type="PANTHER" id="PTHR33162:SF1">
    <property type="entry name" value="SEC-INDEPENDENT PROTEIN TRANSLOCASE PROTEIN TATA, CHLOROPLASTIC"/>
    <property type="match status" value="1"/>
</dbReference>
<feature type="compositionally biased region" description="Low complexity" evidence="10">
    <location>
        <begin position="107"/>
        <end position="132"/>
    </location>
</feature>
<evidence type="ECO:0000313" key="13">
    <source>
        <dbReference type="Proteomes" id="UP000006242"/>
    </source>
</evidence>
<dbReference type="AlphaFoldDB" id="U2FTG1"/>
<evidence type="ECO:0000256" key="5">
    <source>
        <dbReference type="ARBA" id="ARBA00022927"/>
    </source>
</evidence>
<evidence type="ECO:0000256" key="3">
    <source>
        <dbReference type="ARBA" id="ARBA00022475"/>
    </source>
</evidence>
<evidence type="ECO:0000256" key="11">
    <source>
        <dbReference type="SAM" id="Phobius"/>
    </source>
</evidence>
<keyword evidence="7 9" id="KW-0811">Translocation</keyword>
<dbReference type="Pfam" id="PF02416">
    <property type="entry name" value="TatA_B_E"/>
    <property type="match status" value="1"/>
</dbReference>
<evidence type="ECO:0000256" key="8">
    <source>
        <dbReference type="ARBA" id="ARBA00023136"/>
    </source>
</evidence>
<evidence type="ECO:0000256" key="1">
    <source>
        <dbReference type="ARBA" id="ARBA00004167"/>
    </source>
</evidence>
<comment type="similarity">
    <text evidence="9">Belongs to the TatB family.</text>
</comment>
<dbReference type="Proteomes" id="UP000006242">
    <property type="component" value="Unassembled WGS sequence"/>
</dbReference>
<keyword evidence="13" id="KW-1185">Reference proteome</keyword>
<comment type="function">
    <text evidence="9">Part of the twin-arginine translocation (Tat) system that transports large folded proteins containing a characteristic twin-arginine motif in their signal peptide across membranes. Together with TatC, TatB is part of a receptor directly interacting with Tat signal peptides. TatB may form an oligomeric binding site that transiently accommodates folded Tat precursor proteins before their translocation.</text>
</comment>
<reference evidence="12 13" key="1">
    <citation type="journal article" date="2011" name="J. Bacteriol.">
        <title>Genome sequence of Salinisphaera shabanensis, a gammaproteobacterium from the harsh, variable environment of the brine-seawater interface of the Shaban Deep in the Red Sea.</title>
        <authorList>
            <person name="Antunes A."/>
            <person name="Alam I."/>
            <person name="Bajic V.B."/>
            <person name="Stingl U."/>
        </authorList>
    </citation>
    <scope>NUCLEOTIDE SEQUENCE [LARGE SCALE GENOMIC DNA]</scope>
    <source>
        <strain evidence="12 13">E1L3A</strain>
    </source>
</reference>
<organism evidence="12 13">
    <name type="scientific">Salinisphaera shabanensis E1L3A</name>
    <dbReference type="NCBI Taxonomy" id="1033802"/>
    <lineage>
        <taxon>Bacteria</taxon>
        <taxon>Pseudomonadati</taxon>
        <taxon>Pseudomonadota</taxon>
        <taxon>Gammaproteobacteria</taxon>
        <taxon>Salinisphaerales</taxon>
        <taxon>Salinisphaeraceae</taxon>
        <taxon>Salinisphaera</taxon>
    </lineage>
</organism>
<name>U2FTG1_9GAMM</name>
<keyword evidence="3 9" id="KW-1003">Cell membrane</keyword>
<dbReference type="InterPro" id="IPR003369">
    <property type="entry name" value="TatA/B/E"/>
</dbReference>
<comment type="caution">
    <text evidence="12">The sequence shown here is derived from an EMBL/GenBank/DDBJ whole genome shotgun (WGS) entry which is preliminary data.</text>
</comment>
<dbReference type="EMBL" id="AFNV02000030">
    <property type="protein sequence ID" value="ERJ17693.1"/>
    <property type="molecule type" value="Genomic_DNA"/>
</dbReference>
<evidence type="ECO:0000256" key="10">
    <source>
        <dbReference type="SAM" id="MobiDB-lite"/>
    </source>
</evidence>
<feature type="transmembrane region" description="Helical" evidence="11">
    <location>
        <begin position="6"/>
        <end position="22"/>
    </location>
</feature>
<evidence type="ECO:0000256" key="2">
    <source>
        <dbReference type="ARBA" id="ARBA00022448"/>
    </source>
</evidence>
<dbReference type="NCBIfam" id="TIGR01410">
    <property type="entry name" value="tatB"/>
    <property type="match status" value="1"/>
</dbReference>
<evidence type="ECO:0000256" key="6">
    <source>
        <dbReference type="ARBA" id="ARBA00022989"/>
    </source>
</evidence>
<dbReference type="PRINTS" id="PR01506">
    <property type="entry name" value="TATBPROTEIN"/>
</dbReference>
<dbReference type="GO" id="GO:0008320">
    <property type="term" value="F:protein transmembrane transporter activity"/>
    <property type="evidence" value="ECO:0007669"/>
    <property type="project" value="UniProtKB-UniRule"/>
</dbReference>
<comment type="subunit">
    <text evidence="9">The Tat system comprises two distinct complexes: a TatABC complex, containing multiple copies of TatA, TatB and TatC subunits, and a separate TatA complex, containing only TatA subunits. Substrates initially bind to the TatABC complex, which probably triggers association of the separate TatA complex to form the active translocon.</text>
</comment>
<keyword evidence="6 9" id="KW-1133">Transmembrane helix</keyword>
<gene>
    <name evidence="9 12" type="primary">tatB</name>
    <name evidence="12" type="ORF">SSPSH_003456</name>
</gene>
<comment type="subcellular location">
    <subcellularLocation>
        <location evidence="9">Cell membrane</location>
        <topology evidence="9">Single-pass membrane protein</topology>
    </subcellularLocation>
    <subcellularLocation>
        <location evidence="1">Membrane</location>
        <topology evidence="1">Single-pass membrane protein</topology>
    </subcellularLocation>
</comment>
<keyword evidence="8 9" id="KW-0472">Membrane</keyword>
<feature type="region of interest" description="Disordered" evidence="10">
    <location>
        <begin position="70"/>
        <end position="144"/>
    </location>
</feature>
<evidence type="ECO:0000313" key="12">
    <source>
        <dbReference type="EMBL" id="ERJ17693.1"/>
    </source>
</evidence>
<proteinExistence type="inferred from homology"/>
<keyword evidence="5 9" id="KW-0653">Protein transport</keyword>
<protein>
    <recommendedName>
        <fullName evidence="9">Sec-independent protein translocase protein TatB</fullName>
    </recommendedName>
</protein>
<dbReference type="GO" id="GO:0043953">
    <property type="term" value="P:protein transport by the Tat complex"/>
    <property type="evidence" value="ECO:0007669"/>
    <property type="project" value="UniProtKB-UniRule"/>
</dbReference>
<evidence type="ECO:0000256" key="7">
    <source>
        <dbReference type="ARBA" id="ARBA00023010"/>
    </source>
</evidence>
<reference evidence="12 13" key="2">
    <citation type="journal article" date="2013" name="PLoS ONE">
        <title>INDIGO - INtegrated Data Warehouse of MIcrobial GenOmes with Examples from the Red Sea Extremophiles.</title>
        <authorList>
            <person name="Alam I."/>
            <person name="Antunes A."/>
            <person name="Kamau A.A."/>
            <person name="Ba Alawi W."/>
            <person name="Kalkatawi M."/>
            <person name="Stingl U."/>
            <person name="Bajic V.B."/>
        </authorList>
    </citation>
    <scope>NUCLEOTIDE SEQUENCE [LARGE SCALE GENOMIC DNA]</scope>
    <source>
        <strain evidence="12 13">E1L3A</strain>
    </source>
</reference>
<dbReference type="InterPro" id="IPR018448">
    <property type="entry name" value="TatB"/>
</dbReference>
<keyword evidence="2 9" id="KW-0813">Transport</keyword>
<accession>U2FTG1</accession>
<evidence type="ECO:0000256" key="4">
    <source>
        <dbReference type="ARBA" id="ARBA00022692"/>
    </source>
</evidence>
<dbReference type="eggNOG" id="COG1826">
    <property type="taxonomic scope" value="Bacteria"/>
</dbReference>
<dbReference type="Gene3D" id="1.20.5.3310">
    <property type="match status" value="1"/>
</dbReference>
<evidence type="ECO:0000256" key="9">
    <source>
        <dbReference type="HAMAP-Rule" id="MF_00237"/>
    </source>
</evidence>
<dbReference type="GO" id="GO:0033281">
    <property type="term" value="C:TAT protein transport complex"/>
    <property type="evidence" value="ECO:0007669"/>
    <property type="project" value="UniProtKB-UniRule"/>
</dbReference>
<dbReference type="OrthoDB" id="9816005at2"/>
<keyword evidence="4 9" id="KW-0812">Transmembrane</keyword>
<sequence>MFDIGFWELTVIAVIGLIVLGPERLPVVARTLGTWVGRAKGYVRGLTSELEREVNVDDIRSEVCRTRERIEAGTRDTVDSVREVDPREANRAPRYTQVPPPADTADEAATVEADSANPVADAAAAQTSAQEATVDRANDNERNA</sequence>
<dbReference type="PANTHER" id="PTHR33162">
    <property type="entry name" value="SEC-INDEPENDENT PROTEIN TRANSLOCASE PROTEIN TATA, CHLOROPLASTIC"/>
    <property type="match status" value="1"/>
</dbReference>
<dbReference type="HAMAP" id="MF_00237">
    <property type="entry name" value="TatB"/>
    <property type="match status" value="1"/>
</dbReference>
<dbReference type="STRING" id="1033802.SSPSH_003456"/>
<feature type="compositionally biased region" description="Basic and acidic residues" evidence="10">
    <location>
        <begin position="133"/>
        <end position="144"/>
    </location>
</feature>
<feature type="compositionally biased region" description="Basic and acidic residues" evidence="10">
    <location>
        <begin position="70"/>
        <end position="91"/>
    </location>
</feature>
<dbReference type="RefSeq" id="WP_006915144.1">
    <property type="nucleotide sequence ID" value="NZ_AFNV02000030.1"/>
</dbReference>